<evidence type="ECO:0000256" key="6">
    <source>
        <dbReference type="ARBA" id="ARBA00022989"/>
    </source>
</evidence>
<feature type="transmembrane region" description="Helical" evidence="13">
    <location>
        <begin position="205"/>
        <end position="226"/>
    </location>
</feature>
<proteinExistence type="inferred from homology"/>
<accession>A0A6P4EGF0</accession>
<dbReference type="GO" id="GO:0008528">
    <property type="term" value="F:G protein-coupled peptide receptor activity"/>
    <property type="evidence" value="ECO:0007669"/>
    <property type="project" value="TreeGrafter"/>
</dbReference>
<dbReference type="Gene3D" id="2.170.180.11">
    <property type="entry name" value="Methuselah ectodomain, domain 2"/>
    <property type="match status" value="1"/>
</dbReference>
<reference evidence="16" key="1">
    <citation type="submission" date="2025-08" db="UniProtKB">
        <authorList>
            <consortium name="RefSeq"/>
        </authorList>
    </citation>
    <scope>IDENTIFICATION</scope>
</reference>
<keyword evidence="12" id="KW-0807">Transducer</keyword>
<evidence type="ECO:0000256" key="11">
    <source>
        <dbReference type="ARBA" id="ARBA00023180"/>
    </source>
</evidence>
<dbReference type="InterPro" id="IPR017981">
    <property type="entry name" value="GPCR_2-like_7TM"/>
</dbReference>
<dbReference type="RefSeq" id="XP_016977297.2">
    <property type="nucleotide sequence ID" value="XM_017121808.2"/>
</dbReference>
<dbReference type="RefSeq" id="XP_016977297.1">
    <property type="nucleotide sequence ID" value="XM_017121808.1"/>
</dbReference>
<dbReference type="Pfam" id="PF06652">
    <property type="entry name" value="Methuselah_N"/>
    <property type="match status" value="1"/>
</dbReference>
<comment type="similarity">
    <text evidence="2">Belongs to the G-protein coupled receptor 2 family. Mth subfamily.</text>
</comment>
<keyword evidence="10" id="KW-0675">Receptor</keyword>
<dbReference type="AlphaFoldDB" id="A0A6P4EGF0"/>
<gene>
    <name evidence="16" type="primary">LOC108043224</name>
</gene>
<dbReference type="InterPro" id="IPR044860">
    <property type="entry name" value="Methusela_ecto_dom_1"/>
</dbReference>
<keyword evidence="3" id="KW-1003">Cell membrane</keyword>
<evidence type="ECO:0000256" key="8">
    <source>
        <dbReference type="ARBA" id="ARBA00023136"/>
    </source>
</evidence>
<evidence type="ECO:0000256" key="4">
    <source>
        <dbReference type="ARBA" id="ARBA00022692"/>
    </source>
</evidence>
<feature type="transmembrane region" description="Helical" evidence="13">
    <location>
        <begin position="280"/>
        <end position="299"/>
    </location>
</feature>
<evidence type="ECO:0000256" key="9">
    <source>
        <dbReference type="ARBA" id="ARBA00023157"/>
    </source>
</evidence>
<dbReference type="OrthoDB" id="6134459at2759"/>
<evidence type="ECO:0000256" key="5">
    <source>
        <dbReference type="ARBA" id="ARBA00022729"/>
    </source>
</evidence>
<dbReference type="GO" id="GO:0007166">
    <property type="term" value="P:cell surface receptor signaling pathway"/>
    <property type="evidence" value="ECO:0007669"/>
    <property type="project" value="InterPro"/>
</dbReference>
<dbReference type="PANTHER" id="PTHR47154">
    <property type="entry name" value="G-PROTEIN COUPLED RECEPTOR MTH-RELATED"/>
    <property type="match status" value="1"/>
</dbReference>
<evidence type="ECO:0000256" key="2">
    <source>
        <dbReference type="ARBA" id="ARBA00008979"/>
    </source>
</evidence>
<evidence type="ECO:0000256" key="14">
    <source>
        <dbReference type="SAM" id="SignalP"/>
    </source>
</evidence>
<feature type="chain" id="PRO_5028026650" evidence="14">
    <location>
        <begin position="23"/>
        <end position="486"/>
    </location>
</feature>
<feature type="transmembrane region" description="Helical" evidence="13">
    <location>
        <begin position="311"/>
        <end position="330"/>
    </location>
</feature>
<name>A0A6P4EGF0_DRORH</name>
<sequence length="486" mass="56490">MGLLSKLLGIILILTVVKKSSADISCHLSETIDIKYLKRVNGSYIFDGREIPAHLIGKYNYTVQENGSPNLVVNNLRACVCKKRPCVPICCPRKNMLPNGTCNDNLKEEIVRGNRFLNLNSCKGNGQYNLLNLTVIRDMFLPCDKMFNIGEDEFTIHTNGTLIIDFIKGAFSKEDYCLYPQFHSEIQNQSISVAIHICPRGIPEGFLKIMMMSLVCFILTIAVYLYVRKLRNLFGKCLVSCLFSMFMEHLIWILDQFDLLYYTCAPAGYSKYFFEMASHLWFSIVSFCLWNVITSINYYEPRYQFEKYSAFVWITAAISTGVIYVMNGIWEKDLQKWNWMPLVGFSDCAVKVWDSSSWIYYQGPIMILGIFNLIMFVLTAIYILKVKREINRFIQTEISTIFQSYIQFLRLFAIMGVSLILLQIMHLAQKHEIIQTDIFIKAILYFHSAFGIIIFVLFILKRSTLRMLRDRYRGRKKKKELSKGRK</sequence>
<dbReference type="Gene3D" id="2.30.160.11">
    <property type="match status" value="1"/>
</dbReference>
<feature type="domain" description="G-protein coupled receptors family 2 profile 2" evidence="15">
    <location>
        <begin position="212"/>
        <end position="462"/>
    </location>
</feature>
<evidence type="ECO:0000256" key="1">
    <source>
        <dbReference type="ARBA" id="ARBA00004651"/>
    </source>
</evidence>
<evidence type="ECO:0000256" key="13">
    <source>
        <dbReference type="SAM" id="Phobius"/>
    </source>
</evidence>
<feature type="transmembrane region" description="Helical" evidence="13">
    <location>
        <begin position="233"/>
        <end position="254"/>
    </location>
</feature>
<dbReference type="GeneID" id="108043224"/>
<keyword evidence="8 13" id="KW-0472">Membrane</keyword>
<evidence type="ECO:0000256" key="12">
    <source>
        <dbReference type="ARBA" id="ARBA00023224"/>
    </source>
</evidence>
<keyword evidence="11" id="KW-0325">Glycoprotein</keyword>
<evidence type="ECO:0000313" key="16">
    <source>
        <dbReference type="RefSeq" id="XP_016977297.1"/>
    </source>
</evidence>
<evidence type="ECO:0000256" key="7">
    <source>
        <dbReference type="ARBA" id="ARBA00023040"/>
    </source>
</evidence>
<feature type="signal peptide" evidence="14">
    <location>
        <begin position="1"/>
        <end position="22"/>
    </location>
</feature>
<evidence type="ECO:0000256" key="3">
    <source>
        <dbReference type="ARBA" id="ARBA00022475"/>
    </source>
</evidence>
<feature type="transmembrane region" description="Helical" evidence="13">
    <location>
        <begin position="359"/>
        <end position="384"/>
    </location>
</feature>
<protein>
    <submittedName>
        <fullName evidence="16">Probable G-protein coupled receptor Mth-like 12</fullName>
    </submittedName>
</protein>
<evidence type="ECO:0000256" key="10">
    <source>
        <dbReference type="ARBA" id="ARBA00023170"/>
    </source>
</evidence>
<keyword evidence="4 13" id="KW-0812">Transmembrane</keyword>
<keyword evidence="9" id="KW-1015">Disulfide bond</keyword>
<evidence type="ECO:0000259" key="15">
    <source>
        <dbReference type="PROSITE" id="PS50261"/>
    </source>
</evidence>
<feature type="transmembrane region" description="Helical" evidence="13">
    <location>
        <begin position="438"/>
        <end position="460"/>
    </location>
</feature>
<dbReference type="InterPro" id="IPR051384">
    <property type="entry name" value="Mth_GPCR"/>
</dbReference>
<organism evidence="16">
    <name type="scientific">Drosophila rhopaloa</name>
    <name type="common">Fruit fly</name>
    <dbReference type="NCBI Taxonomy" id="1041015"/>
    <lineage>
        <taxon>Eukaryota</taxon>
        <taxon>Metazoa</taxon>
        <taxon>Ecdysozoa</taxon>
        <taxon>Arthropoda</taxon>
        <taxon>Hexapoda</taxon>
        <taxon>Insecta</taxon>
        <taxon>Pterygota</taxon>
        <taxon>Neoptera</taxon>
        <taxon>Endopterygota</taxon>
        <taxon>Diptera</taxon>
        <taxon>Brachycera</taxon>
        <taxon>Muscomorpha</taxon>
        <taxon>Ephydroidea</taxon>
        <taxon>Drosophilidae</taxon>
        <taxon>Drosophila</taxon>
        <taxon>Sophophora</taxon>
    </lineage>
</organism>
<comment type="subcellular location">
    <subcellularLocation>
        <location evidence="1">Cell membrane</location>
        <topology evidence="1">Multi-pass membrane protein</topology>
    </subcellularLocation>
</comment>
<dbReference type="Gene3D" id="1.20.1070.10">
    <property type="entry name" value="Rhodopsin 7-helix transmembrane proteins"/>
    <property type="match status" value="1"/>
</dbReference>
<dbReference type="InterPro" id="IPR010596">
    <property type="entry name" value="Methuselah_N_dom"/>
</dbReference>
<dbReference type="InterPro" id="IPR036272">
    <property type="entry name" value="Methuselah_N_sf"/>
</dbReference>
<dbReference type="PANTHER" id="PTHR47154:SF2">
    <property type="entry name" value="G-PROTEIN COUPLED RECEPTOR MTH-RELATED"/>
    <property type="match status" value="1"/>
</dbReference>
<dbReference type="SUPFAM" id="SSF63877">
    <property type="entry name" value="Methuselah ectodomain"/>
    <property type="match status" value="1"/>
</dbReference>
<dbReference type="InterPro" id="IPR023311">
    <property type="entry name" value="Methusela_ecto_dom_2"/>
</dbReference>
<keyword evidence="6 13" id="KW-1133">Transmembrane helix</keyword>
<dbReference type="GO" id="GO:0005886">
    <property type="term" value="C:plasma membrane"/>
    <property type="evidence" value="ECO:0007669"/>
    <property type="project" value="UniProtKB-SubCell"/>
</dbReference>
<dbReference type="PROSITE" id="PS50261">
    <property type="entry name" value="G_PROTEIN_RECEP_F2_4"/>
    <property type="match status" value="1"/>
</dbReference>
<keyword evidence="5 14" id="KW-0732">Signal</keyword>
<feature type="transmembrane region" description="Helical" evidence="13">
    <location>
        <begin position="405"/>
        <end position="426"/>
    </location>
</feature>
<keyword evidence="7" id="KW-0297">G-protein coupled receptor</keyword>
<dbReference type="CDD" id="cd15039">
    <property type="entry name" value="7tmB3_Methuselah-like"/>
    <property type="match status" value="1"/>
</dbReference>